<gene>
    <name evidence="1" type="ordered locus">CFU_0182</name>
</gene>
<evidence type="ECO:0008006" key="3">
    <source>
        <dbReference type="Google" id="ProtNLM"/>
    </source>
</evidence>
<dbReference type="eggNOG" id="ENOG5031WRS">
    <property type="taxonomic scope" value="Bacteria"/>
</dbReference>
<reference evidence="1 2" key="4">
    <citation type="journal article" date="2010" name="Environ. Microbiol.">
        <title>The bacterial genus Collimonas: mycophagy, weathering and other adaptive solutions to life in oligotrophic soil environments.</title>
        <authorList>
            <person name="Leveau J.H."/>
            <person name="Uroz S."/>
            <person name="de Boer W."/>
        </authorList>
    </citation>
    <scope>NUCLEOTIDE SEQUENCE [LARGE SCALE GENOMIC DNA]</scope>
    <source>
        <strain evidence="1 2">Ter331</strain>
    </source>
</reference>
<name>G0AHI1_COLFT</name>
<reference evidence="2" key="6">
    <citation type="submission" date="2011-05" db="EMBL/GenBank/DDBJ databases">
        <title>Complete sequence of Collimonas fungivorans Ter331.</title>
        <authorList>
            <person name="Leveau J.H."/>
        </authorList>
    </citation>
    <scope>NUCLEOTIDE SEQUENCE [LARGE SCALE GENOMIC DNA]</scope>
    <source>
        <strain evidence="2">Ter331</strain>
    </source>
</reference>
<dbReference type="AlphaFoldDB" id="G0AHI1"/>
<dbReference type="STRING" id="1005048.CFU_0182"/>
<dbReference type="HOGENOM" id="CLU_098219_0_0_4"/>
<sequence>MPHSINSLAANNDNIVIHMSPIRHCAGPRLGFPATTETVFMKTTQLLRRLVPVLAASAFMAYGSIAAAQTAAPVVRVRATIDKVNPDSLEVSTKAGKKQTLKLAPDLMLFSVSHAAITDIKSDSFIGSAAVPLPDGSLKALEVHVFPAGMKVGEGHYAWDLGKKSSMTNGTVGDVVVTSGRTITVKYPDGEKKIVVPADVPIVSLNKGDRSLLVAGAHGVFFVSKAADGSDVVGRATVGINGVVPPM</sequence>
<proteinExistence type="predicted"/>
<reference evidence="1 2" key="1">
    <citation type="journal article" date="2004" name="Environ. Microbiol.">
        <title>Phylogeny-function analysis of (meta)genomic libraries: screening for expression of ribosomal RNA genes by large-insert library fluorescent in situ hybridization (LIL-FISH).</title>
        <authorList>
            <person name="Leveau J.H."/>
            <person name="Gerards S."/>
            <person name="de Boer W."/>
            <person name="van Veen J.A."/>
        </authorList>
    </citation>
    <scope>NUCLEOTIDE SEQUENCE [LARGE SCALE GENOMIC DNA]</scope>
    <source>
        <strain evidence="1 2">Ter331</strain>
    </source>
</reference>
<reference evidence="1 2" key="5">
    <citation type="journal article" date="2011" name="ISME J.">
        <title>Dual transcriptional profiling of a bacterial/fungal confrontation: Collimonas fungivorans versus Aspergillus niger.</title>
        <authorList>
            <person name="Mela F."/>
            <person name="Fritsche K."/>
            <person name="de Boer W."/>
            <person name="van Veen J.A."/>
            <person name="de Graaff L.H."/>
            <person name="van den Berg M."/>
            <person name="Leveau J.H."/>
        </authorList>
    </citation>
    <scope>NUCLEOTIDE SEQUENCE [LARGE SCALE GENOMIC DNA]</scope>
    <source>
        <strain evidence="1 2">Ter331</strain>
    </source>
</reference>
<accession>G0AHI1</accession>
<evidence type="ECO:0000313" key="2">
    <source>
        <dbReference type="Proteomes" id="UP000008392"/>
    </source>
</evidence>
<evidence type="ECO:0000313" key="1">
    <source>
        <dbReference type="EMBL" id="AEK60020.1"/>
    </source>
</evidence>
<reference evidence="1 2" key="3">
    <citation type="journal article" date="2008" name="FEMS Microbiol. Ecol.">
        <title>Identification and characterization of genes underlying chitinolysis in Collimonas fungivorans Ter331.</title>
        <authorList>
            <person name="Fritsche K."/>
            <person name="de Boer W."/>
            <person name="Gerards S."/>
            <person name="van den Berg M."/>
            <person name="van Veen J.A."/>
            <person name="Leveau J.H."/>
        </authorList>
    </citation>
    <scope>NUCLEOTIDE SEQUENCE [LARGE SCALE GENOMIC DNA]</scope>
    <source>
        <strain evidence="1 2">Ter331</strain>
    </source>
</reference>
<protein>
    <recommendedName>
        <fullName evidence="3">DUF5666 domain-containing protein</fullName>
    </recommendedName>
</protein>
<reference evidence="1 2" key="2">
    <citation type="journal article" date="2006" name="J. Microbiol. Methods">
        <title>Genomic flank-sequencing of plasposon insertion sites for rapid identification of functional genes.</title>
        <authorList>
            <person name="Leveau J.H."/>
            <person name="Gerards S."/>
            <person name="Fritsche K."/>
            <person name="Zondag G."/>
            <person name="van Veen J.A."/>
        </authorList>
    </citation>
    <scope>NUCLEOTIDE SEQUENCE [LARGE SCALE GENOMIC DNA]</scope>
    <source>
        <strain evidence="1 2">Ter331</strain>
    </source>
</reference>
<dbReference type="KEGG" id="cfu:CFU_0182"/>
<dbReference type="Proteomes" id="UP000008392">
    <property type="component" value="Chromosome"/>
</dbReference>
<organism evidence="1 2">
    <name type="scientific">Collimonas fungivorans (strain Ter331)</name>
    <dbReference type="NCBI Taxonomy" id="1005048"/>
    <lineage>
        <taxon>Bacteria</taxon>
        <taxon>Pseudomonadati</taxon>
        <taxon>Pseudomonadota</taxon>
        <taxon>Betaproteobacteria</taxon>
        <taxon>Burkholderiales</taxon>
        <taxon>Oxalobacteraceae</taxon>
        <taxon>Collimonas</taxon>
    </lineage>
</organism>
<keyword evidence="2" id="KW-1185">Reference proteome</keyword>
<dbReference type="EMBL" id="CP002745">
    <property type="protein sequence ID" value="AEK60020.1"/>
    <property type="molecule type" value="Genomic_DNA"/>
</dbReference>